<reference evidence="2" key="1">
    <citation type="journal article" date="2021" name="Proc. Natl. Acad. Sci. U.S.A.">
        <title>A Catalog of Tens of Thousands of Viruses from Human Metagenomes Reveals Hidden Associations with Chronic Diseases.</title>
        <authorList>
            <person name="Tisza M.J."/>
            <person name="Buck C.B."/>
        </authorList>
    </citation>
    <scope>NUCLEOTIDE SEQUENCE</scope>
    <source>
        <strain evidence="2">CtiOl67</strain>
    </source>
</reference>
<proteinExistence type="predicted"/>
<dbReference type="EMBL" id="BK015666">
    <property type="protein sequence ID" value="DAE18985.1"/>
    <property type="molecule type" value="Genomic_DNA"/>
</dbReference>
<feature type="region of interest" description="Disordered" evidence="1">
    <location>
        <begin position="222"/>
        <end position="265"/>
    </location>
</feature>
<protein>
    <submittedName>
        <fullName evidence="2">SsDNA-binding protein</fullName>
    </submittedName>
</protein>
<organism evidence="2">
    <name type="scientific">Siphoviridae sp. ctiOl67</name>
    <dbReference type="NCBI Taxonomy" id="2825622"/>
    <lineage>
        <taxon>Viruses</taxon>
        <taxon>Duplodnaviria</taxon>
        <taxon>Heunggongvirae</taxon>
        <taxon>Uroviricota</taxon>
        <taxon>Caudoviricetes</taxon>
    </lineage>
</organism>
<name>A0A8S5QJL1_9CAUD</name>
<sequence length="265" mass="29677">MARINYEDASKVISTDNNNNGVGFFSLKDNGDEAIVRIMHDSTDTFDIISTHNITMEGYKYGRKVSCIRDVHDPVDACPFCQAGMPLNTRMFIHLIEYTRDENGKVVGQPKIWERSMQYAKEIANLIADYGPLSNCIFKIRRNGAAGDMKTTYSINYAPPTVYNPEFYPIDPQAFEGYSVLGTLVLGKSAEDMREYLTTGSFPQRNSEQPPVSYAEANKQFSSNSVPGANQMPNFNQFNAHTLNPQSTATPPWATQSPSTGNRYY</sequence>
<accession>A0A8S5QJL1</accession>
<evidence type="ECO:0000256" key="1">
    <source>
        <dbReference type="SAM" id="MobiDB-lite"/>
    </source>
</evidence>
<evidence type="ECO:0000313" key="2">
    <source>
        <dbReference type="EMBL" id="DAE18985.1"/>
    </source>
</evidence>